<dbReference type="Pfam" id="PF07525">
    <property type="entry name" value="SOCS_box"/>
    <property type="match status" value="1"/>
</dbReference>
<evidence type="ECO:0000313" key="9">
    <source>
        <dbReference type="EMBL" id="CAH3106473.1"/>
    </source>
</evidence>
<evidence type="ECO:0000256" key="2">
    <source>
        <dbReference type="ARBA" id="ARBA00004496"/>
    </source>
</evidence>
<dbReference type="PANTHER" id="PTHR12245:SF16">
    <property type="entry name" value="SPRY DOMAIN-CONTAINING SOCS BOX PROTEIN 3-LIKE"/>
    <property type="match status" value="1"/>
</dbReference>
<evidence type="ECO:0000313" key="10">
    <source>
        <dbReference type="Proteomes" id="UP001159428"/>
    </source>
</evidence>
<dbReference type="EMBL" id="CALNXJ010000010">
    <property type="protein sequence ID" value="CAH3106473.1"/>
    <property type="molecule type" value="Genomic_DNA"/>
</dbReference>
<dbReference type="InterPro" id="IPR003877">
    <property type="entry name" value="SPRY_dom"/>
</dbReference>
<dbReference type="InterPro" id="IPR035754">
    <property type="entry name" value="SPRY_SPSB3"/>
</dbReference>
<keyword evidence="6" id="KW-0539">Nucleus</keyword>
<dbReference type="GO" id="GO:0035556">
    <property type="term" value="P:intracellular signal transduction"/>
    <property type="evidence" value="ECO:0007669"/>
    <property type="project" value="InterPro"/>
</dbReference>
<dbReference type="InterPro" id="IPR001870">
    <property type="entry name" value="B30.2/SPRY"/>
</dbReference>
<evidence type="ECO:0000256" key="5">
    <source>
        <dbReference type="ARBA" id="ARBA00022490"/>
    </source>
</evidence>
<dbReference type="PROSITE" id="PS50188">
    <property type="entry name" value="B302_SPRY"/>
    <property type="match status" value="1"/>
</dbReference>
<dbReference type="Gene3D" id="1.10.750.20">
    <property type="entry name" value="SOCS box"/>
    <property type="match status" value="1"/>
</dbReference>
<evidence type="ECO:0000259" key="8">
    <source>
        <dbReference type="PROSITE" id="PS50225"/>
    </source>
</evidence>
<dbReference type="FunFam" id="2.60.120.920:FF:000079">
    <property type="entry name" value="Predicted protein"/>
    <property type="match status" value="1"/>
</dbReference>
<name>A0AAU9WC17_9CNID</name>
<organism evidence="9 10">
    <name type="scientific">Pocillopora meandrina</name>
    <dbReference type="NCBI Taxonomy" id="46732"/>
    <lineage>
        <taxon>Eukaryota</taxon>
        <taxon>Metazoa</taxon>
        <taxon>Cnidaria</taxon>
        <taxon>Anthozoa</taxon>
        <taxon>Hexacorallia</taxon>
        <taxon>Scleractinia</taxon>
        <taxon>Astrocoeniina</taxon>
        <taxon>Pocilloporidae</taxon>
        <taxon>Pocillopora</taxon>
    </lineage>
</organism>
<proteinExistence type="inferred from homology"/>
<reference evidence="9 10" key="1">
    <citation type="submission" date="2022-05" db="EMBL/GenBank/DDBJ databases">
        <authorList>
            <consortium name="Genoscope - CEA"/>
            <person name="William W."/>
        </authorList>
    </citation>
    <scope>NUCLEOTIDE SEQUENCE [LARGE SCALE GENOMIC DNA]</scope>
</reference>
<protein>
    <recommendedName>
        <fullName evidence="4">SPRY domain-containing SOCS box protein 3</fullName>
    </recommendedName>
</protein>
<feature type="domain" description="SOCS box" evidence="8">
    <location>
        <begin position="202"/>
        <end position="236"/>
    </location>
</feature>
<dbReference type="PANTHER" id="PTHR12245">
    <property type="entry name" value="SPRY DOMAIN CONTAINING SOCS BOX PROTEIN"/>
    <property type="match status" value="1"/>
</dbReference>
<accession>A0AAU9WC17</accession>
<evidence type="ECO:0000259" key="7">
    <source>
        <dbReference type="PROSITE" id="PS50188"/>
    </source>
</evidence>
<evidence type="ECO:0000256" key="4">
    <source>
        <dbReference type="ARBA" id="ARBA00014684"/>
    </source>
</evidence>
<keyword evidence="5" id="KW-0963">Cytoplasm</keyword>
<dbReference type="InterPro" id="IPR013320">
    <property type="entry name" value="ConA-like_dom_sf"/>
</dbReference>
<dbReference type="AlphaFoldDB" id="A0AAU9WC17"/>
<gene>
    <name evidence="9" type="ORF">PMEA_00001566</name>
</gene>
<feature type="domain" description="B30.2/SPRY" evidence="7">
    <location>
        <begin position="1"/>
        <end position="200"/>
    </location>
</feature>
<comment type="subcellular location">
    <subcellularLocation>
        <location evidence="2">Cytoplasm</location>
    </subcellularLocation>
    <subcellularLocation>
        <location evidence="1">Nucleus</location>
    </subcellularLocation>
</comment>
<dbReference type="InterPro" id="IPR050672">
    <property type="entry name" value="FBXO45-Fsn/SPSB_families"/>
</dbReference>
<dbReference type="Proteomes" id="UP001159428">
    <property type="component" value="Unassembled WGS sequence"/>
</dbReference>
<dbReference type="CDD" id="cd12876">
    <property type="entry name" value="SPRY_SOCS3"/>
    <property type="match status" value="1"/>
</dbReference>
<dbReference type="GO" id="GO:0043161">
    <property type="term" value="P:proteasome-mediated ubiquitin-dependent protein catabolic process"/>
    <property type="evidence" value="ECO:0007669"/>
    <property type="project" value="TreeGrafter"/>
</dbReference>
<dbReference type="GO" id="GO:0005634">
    <property type="term" value="C:nucleus"/>
    <property type="evidence" value="ECO:0007669"/>
    <property type="project" value="UniProtKB-SubCell"/>
</dbReference>
<feature type="non-terminal residue" evidence="9">
    <location>
        <position position="1"/>
    </location>
</feature>
<comment type="similarity">
    <text evidence="3">Belongs to the SPSB family.</text>
</comment>
<dbReference type="SMART" id="SM00449">
    <property type="entry name" value="SPRY"/>
    <property type="match status" value="1"/>
</dbReference>
<dbReference type="GO" id="GO:0005737">
    <property type="term" value="C:cytoplasm"/>
    <property type="evidence" value="ECO:0007669"/>
    <property type="project" value="UniProtKB-SubCell"/>
</dbReference>
<dbReference type="InterPro" id="IPR043136">
    <property type="entry name" value="B30.2/SPRY_sf"/>
</dbReference>
<dbReference type="Gene3D" id="2.60.120.920">
    <property type="match status" value="1"/>
</dbReference>
<evidence type="ECO:0000256" key="1">
    <source>
        <dbReference type="ARBA" id="ARBA00004123"/>
    </source>
</evidence>
<dbReference type="SUPFAM" id="SSF158235">
    <property type="entry name" value="SOCS box-like"/>
    <property type="match status" value="1"/>
</dbReference>
<dbReference type="SUPFAM" id="SSF49899">
    <property type="entry name" value="Concanavalin A-like lectins/glucanases"/>
    <property type="match status" value="1"/>
</dbReference>
<dbReference type="PROSITE" id="PS50225">
    <property type="entry name" value="SOCS"/>
    <property type="match status" value="1"/>
</dbReference>
<dbReference type="GO" id="GO:0019005">
    <property type="term" value="C:SCF ubiquitin ligase complex"/>
    <property type="evidence" value="ECO:0007669"/>
    <property type="project" value="TreeGrafter"/>
</dbReference>
<dbReference type="InterPro" id="IPR036036">
    <property type="entry name" value="SOCS_box-like_dom_sf"/>
</dbReference>
<evidence type="ECO:0000256" key="6">
    <source>
        <dbReference type="ARBA" id="ARBA00023242"/>
    </source>
</evidence>
<dbReference type="InterPro" id="IPR001496">
    <property type="entry name" value="SOCS_box"/>
</dbReference>
<evidence type="ECO:0000256" key="3">
    <source>
        <dbReference type="ARBA" id="ARBA00010910"/>
    </source>
</evidence>
<comment type="caution">
    <text evidence="9">The sequence shown here is derived from an EMBL/GenBank/DDBJ whole genome shotgun (WGS) entry which is preliminary data.</text>
</comment>
<keyword evidence="10" id="KW-1185">Reference proteome</keyword>
<sequence length="236" mass="26363">FTGKLSSQPIEDSESFHPWSDTFHEQWVWSSEDKSPSVYLCLNNKVACFYIDPVIESTGTAGVRGTKAFSHGQHYWEVKLSSVFGTSMMIGVGTKEALLQTADFEFVDLIGRDDQSWGLSYKGKVWHNGQYRSYCEPFYDSTVIGVLLDMDAGTLSYFKNGRSLGLAFTGLCNKASELYPIISSTSTLSEIELCDSTCRYVSLQDQCRMTITKLVGKDQIDYLPLPRGICQSLKGI</sequence>
<dbReference type="Pfam" id="PF00622">
    <property type="entry name" value="SPRY"/>
    <property type="match status" value="1"/>
</dbReference>